<feature type="transmembrane region" description="Helical" evidence="16">
    <location>
        <begin position="435"/>
        <end position="456"/>
    </location>
</feature>
<feature type="transmembrane region" description="Helical" evidence="16">
    <location>
        <begin position="21"/>
        <end position="42"/>
    </location>
</feature>
<evidence type="ECO:0000256" key="7">
    <source>
        <dbReference type="ARBA" id="ARBA00022692"/>
    </source>
</evidence>
<feature type="transmembrane region" description="Helical" evidence="16">
    <location>
        <begin position="120"/>
        <end position="139"/>
    </location>
</feature>
<evidence type="ECO:0000256" key="6">
    <source>
        <dbReference type="ARBA" id="ARBA00022660"/>
    </source>
</evidence>
<feature type="transmembrane region" description="Helical" evidence="16">
    <location>
        <begin position="315"/>
        <end position="336"/>
    </location>
</feature>
<dbReference type="RefSeq" id="YP_010042799.1">
    <property type="nucleotide sequence ID" value="NC_054231.1"/>
</dbReference>
<evidence type="ECO:0000256" key="4">
    <source>
        <dbReference type="ARBA" id="ARBA00021006"/>
    </source>
</evidence>
<keyword evidence="10 16" id="KW-1133">Transmembrane helix</keyword>
<evidence type="ECO:0000256" key="10">
    <source>
        <dbReference type="ARBA" id="ARBA00022989"/>
    </source>
</evidence>
<accession>A0A7S8CUN2</accession>
<protein>
    <recommendedName>
        <fullName evidence="4 16">NADH-ubiquinone oxidoreductase chain 4</fullName>
        <ecNumber evidence="3 16">7.1.1.2</ecNumber>
    </recommendedName>
</protein>
<dbReference type="PANTHER" id="PTHR43507">
    <property type="entry name" value="NADH-UBIQUINONE OXIDOREDUCTASE CHAIN 4"/>
    <property type="match status" value="1"/>
</dbReference>
<feature type="transmembrane region" description="Helical" evidence="16">
    <location>
        <begin position="146"/>
        <end position="169"/>
    </location>
</feature>
<reference evidence="19" key="1">
    <citation type="journal article" date="2021" name="Mol. Biol.">
        <title>Mitogenomes reveal alternative initiation codons and lineage-specific gene order conservation in echinoderms.</title>
        <authorList>
            <person name="Quek Z.B.R."/>
            <person name="Chang J.J.M."/>
            <person name="Ip Y.C.A."/>
            <person name="Chan Y.K.S."/>
            <person name="Huang D."/>
        </authorList>
    </citation>
    <scope>NUCLEOTIDE SEQUENCE</scope>
</reference>
<gene>
    <name evidence="19" type="primary">ND4</name>
</gene>
<feature type="transmembrane region" description="Helical" evidence="16">
    <location>
        <begin position="381"/>
        <end position="414"/>
    </location>
</feature>
<evidence type="ECO:0000256" key="8">
    <source>
        <dbReference type="ARBA" id="ARBA00022967"/>
    </source>
</evidence>
<evidence type="ECO:0000256" key="13">
    <source>
        <dbReference type="ARBA" id="ARBA00023128"/>
    </source>
</evidence>
<dbReference type="EC" id="7.1.1.2" evidence="3 16"/>
<feature type="transmembrane region" description="Helical" evidence="16">
    <location>
        <begin position="229"/>
        <end position="253"/>
    </location>
</feature>
<dbReference type="InterPro" id="IPR010227">
    <property type="entry name" value="NADH_Q_OxRdtase_chainM/4"/>
</dbReference>
<dbReference type="AlphaFoldDB" id="A0A7S8CUN2"/>
<dbReference type="CTD" id="4538"/>
<feature type="transmembrane region" description="Helical" evidence="16">
    <location>
        <begin position="259"/>
        <end position="279"/>
    </location>
</feature>
<feature type="domain" description="NADH:ubiquinone oxidoreductase chain 4 N-terminal" evidence="18">
    <location>
        <begin position="1"/>
        <end position="110"/>
    </location>
</feature>
<comment type="subcellular location">
    <subcellularLocation>
        <location evidence="1 16">Mitochondrion membrane</location>
        <topology evidence="1 16">Multi-pass membrane protein</topology>
    </subcellularLocation>
</comment>
<dbReference type="GeneID" id="63650213"/>
<keyword evidence="11 16" id="KW-0520">NAD</keyword>
<keyword evidence="6 16" id="KW-0679">Respiratory chain</keyword>
<geneLocation type="mitochondrion" evidence="19"/>
<keyword evidence="9 16" id="KW-0249">Electron transport</keyword>
<keyword evidence="7 16" id="KW-0812">Transmembrane</keyword>
<dbReference type="GO" id="GO:0015990">
    <property type="term" value="P:electron transport coupled proton transport"/>
    <property type="evidence" value="ECO:0007669"/>
    <property type="project" value="TreeGrafter"/>
</dbReference>
<evidence type="ECO:0000256" key="16">
    <source>
        <dbReference type="RuleBase" id="RU003297"/>
    </source>
</evidence>
<comment type="similarity">
    <text evidence="2 16">Belongs to the complex I subunit 4 family.</text>
</comment>
<dbReference type="NCBIfam" id="TIGR01972">
    <property type="entry name" value="NDH_I_M"/>
    <property type="match status" value="1"/>
</dbReference>
<evidence type="ECO:0000256" key="14">
    <source>
        <dbReference type="ARBA" id="ARBA00023136"/>
    </source>
</evidence>
<keyword evidence="14 16" id="KW-0472">Membrane</keyword>
<sequence length="458" mass="51338">MIYILTISFISIITPWLTNSNLLWPTSIINSFIIIILNTNIINSHFFSLWHNVSLIFAIDSLSSPLILLSIWLVPISLIASINHITTYPIHLQRIFISLIFIILFSLILTFSSIELSLFFISFETTLLPTLILISQWGIQKERFQASIYFLFYTLIGSLPLLIAIISLYNNINTLILPSINFNSLSSFSINILNLWWLFCILAFIIKMPIYGFHLWLPKAHVEAPIAGSMILAAILLKLGGYGLIRTISIFFLPSTLSLSFPVSIFCVWGSLITSIICIRQTDLKALIAYSSVGHMSLVAAGTFTLSLWGINGALILMISHGLISSALFCLANLSYERNHTRTLIITRGFKMISTSLPVWWILTCICNFGLPPSPNLIGEILIIISLINWNFFITPLIGITTILSAIYSLLIFNNTNNLSFPNFISNINNISSPNHLLLFLHLFPILLIILSPSIATI</sequence>
<feature type="domain" description="NADH:quinone oxidoreductase/Mrp antiporter transmembrane" evidence="17">
    <location>
        <begin position="115"/>
        <end position="403"/>
    </location>
</feature>
<dbReference type="GO" id="GO:0008137">
    <property type="term" value="F:NADH dehydrogenase (ubiquinone) activity"/>
    <property type="evidence" value="ECO:0007669"/>
    <property type="project" value="UniProtKB-UniRule"/>
</dbReference>
<comment type="catalytic activity">
    <reaction evidence="15 16">
        <text>a ubiquinone + NADH + 5 H(+)(in) = a ubiquinol + NAD(+) + 4 H(+)(out)</text>
        <dbReference type="Rhea" id="RHEA:29091"/>
        <dbReference type="Rhea" id="RHEA-COMP:9565"/>
        <dbReference type="Rhea" id="RHEA-COMP:9566"/>
        <dbReference type="ChEBI" id="CHEBI:15378"/>
        <dbReference type="ChEBI" id="CHEBI:16389"/>
        <dbReference type="ChEBI" id="CHEBI:17976"/>
        <dbReference type="ChEBI" id="CHEBI:57540"/>
        <dbReference type="ChEBI" id="CHEBI:57945"/>
        <dbReference type="EC" id="7.1.1.2"/>
    </reaction>
</comment>
<evidence type="ECO:0000259" key="17">
    <source>
        <dbReference type="Pfam" id="PF00361"/>
    </source>
</evidence>
<evidence type="ECO:0000256" key="11">
    <source>
        <dbReference type="ARBA" id="ARBA00023027"/>
    </source>
</evidence>
<feature type="transmembrane region" description="Helical" evidence="16">
    <location>
        <begin position="95"/>
        <end position="114"/>
    </location>
</feature>
<evidence type="ECO:0000313" key="19">
    <source>
        <dbReference type="EMBL" id="QPC56455.1"/>
    </source>
</evidence>
<organism evidence="19">
    <name type="scientific">Euretaster insignis</name>
    <dbReference type="NCBI Taxonomy" id="478253"/>
    <lineage>
        <taxon>Eukaryota</taxon>
        <taxon>Metazoa</taxon>
        <taxon>Echinodermata</taxon>
        <taxon>Eleutherozoa</taxon>
        <taxon>Asterozoa</taxon>
        <taxon>Asteroidea</taxon>
        <taxon>Spinulosacea</taxon>
        <taxon>Velatida</taxon>
        <taxon>Pterasteridae</taxon>
        <taxon>Euretaster</taxon>
    </lineage>
</organism>
<feature type="transmembrane region" description="Helical" evidence="16">
    <location>
        <begin position="195"/>
        <end position="217"/>
    </location>
</feature>
<keyword evidence="8" id="KW-1278">Translocase</keyword>
<evidence type="ECO:0000259" key="18">
    <source>
        <dbReference type="Pfam" id="PF01059"/>
    </source>
</evidence>
<comment type="function">
    <text evidence="16">Core subunit of the mitochondrial membrane respiratory chain NADH dehydrogenase (Complex I) which catalyzes electron transfer from NADH through the respiratory chain, using ubiquinone as an electron acceptor. Essential for the catalytic activity and assembly of complex I.</text>
</comment>
<dbReference type="GO" id="GO:0031966">
    <property type="term" value="C:mitochondrial membrane"/>
    <property type="evidence" value="ECO:0007669"/>
    <property type="project" value="UniProtKB-SubCell"/>
</dbReference>
<dbReference type="InterPro" id="IPR001750">
    <property type="entry name" value="ND/Mrp_TM"/>
</dbReference>
<dbReference type="GO" id="GO:0003954">
    <property type="term" value="F:NADH dehydrogenase activity"/>
    <property type="evidence" value="ECO:0007669"/>
    <property type="project" value="TreeGrafter"/>
</dbReference>
<dbReference type="PANTHER" id="PTHR43507:SF20">
    <property type="entry name" value="NADH-UBIQUINONE OXIDOREDUCTASE CHAIN 4"/>
    <property type="match status" value="1"/>
</dbReference>
<dbReference type="InterPro" id="IPR000260">
    <property type="entry name" value="NADH4_N"/>
</dbReference>
<evidence type="ECO:0000256" key="15">
    <source>
        <dbReference type="ARBA" id="ARBA00049551"/>
    </source>
</evidence>
<dbReference type="PRINTS" id="PR01437">
    <property type="entry name" value="NUOXDRDTASE4"/>
</dbReference>
<dbReference type="GO" id="GO:0048039">
    <property type="term" value="F:ubiquinone binding"/>
    <property type="evidence" value="ECO:0007669"/>
    <property type="project" value="TreeGrafter"/>
</dbReference>
<dbReference type="EMBL" id="MT476597">
    <property type="protein sequence ID" value="QPC56455.1"/>
    <property type="molecule type" value="Genomic_DNA"/>
</dbReference>
<keyword evidence="13 16" id="KW-0496">Mitochondrion</keyword>
<dbReference type="Pfam" id="PF01059">
    <property type="entry name" value="Oxidored_q5_N"/>
    <property type="match status" value="1"/>
</dbReference>
<evidence type="ECO:0000256" key="2">
    <source>
        <dbReference type="ARBA" id="ARBA00009025"/>
    </source>
</evidence>
<evidence type="ECO:0000256" key="5">
    <source>
        <dbReference type="ARBA" id="ARBA00022448"/>
    </source>
</evidence>
<dbReference type="InterPro" id="IPR003918">
    <property type="entry name" value="NADH_UbQ_OxRdtase"/>
</dbReference>
<name>A0A7S8CUN2_9ECHI</name>
<evidence type="ECO:0000256" key="12">
    <source>
        <dbReference type="ARBA" id="ARBA00023075"/>
    </source>
</evidence>
<evidence type="ECO:0000256" key="1">
    <source>
        <dbReference type="ARBA" id="ARBA00004225"/>
    </source>
</evidence>
<feature type="transmembrane region" description="Helical" evidence="16">
    <location>
        <begin position="357"/>
        <end position="375"/>
    </location>
</feature>
<dbReference type="GO" id="GO:0042773">
    <property type="term" value="P:ATP synthesis coupled electron transport"/>
    <property type="evidence" value="ECO:0007669"/>
    <property type="project" value="InterPro"/>
</dbReference>
<proteinExistence type="inferred from homology"/>
<feature type="transmembrane region" description="Helical" evidence="16">
    <location>
        <begin position="62"/>
        <end position="83"/>
    </location>
</feature>
<dbReference type="Pfam" id="PF00361">
    <property type="entry name" value="Proton_antipo_M"/>
    <property type="match status" value="1"/>
</dbReference>
<evidence type="ECO:0000256" key="9">
    <source>
        <dbReference type="ARBA" id="ARBA00022982"/>
    </source>
</evidence>
<evidence type="ECO:0000256" key="3">
    <source>
        <dbReference type="ARBA" id="ARBA00012944"/>
    </source>
</evidence>
<keyword evidence="5 16" id="KW-0813">Transport</keyword>
<keyword evidence="12 16" id="KW-0830">Ubiquinone</keyword>
<feature type="transmembrane region" description="Helical" evidence="16">
    <location>
        <begin position="286"/>
        <end position="309"/>
    </location>
</feature>